<dbReference type="AlphaFoldDB" id="A0A8J5HIY3"/>
<sequence length="635" mass="71572">MAPHRPQPVVGPISEPAWALRYTERLRGSRTDPLPKHSVVYRPLLNVAITADREDNMMKVEELVITMEINLVIDVKKERVILAESNSDFIDVLFSFLTLPLGTIVRILEKQSSLGFMDHLYESVQKLDIDYFSTEACKTMLLAPRSVSDLRCEDLKLRPDDSYPRSIYICETPDCFYKGRKPCSREPRTVCSQCGRTMTRYYSSIDDRIAGEFHVDKELKDHINFAKEKKEENIGGVFVVKGGRFLVTDDLYVMQSSTKNTLAEMKKHGIENFDSCPLEQRKVTLQRSTVLDILKNSLAESKTVLTNVFLKERKLEQNGNGVVISRNISPLFHLGRKSISKEITVKLQRNKTNGDVVYVEAGADLVDYLFSFLTLTLGAVVNLLDGVSGIGSIDNLYQSVRELHYLYKCIKSEQCLWELTLPLVASHYRCDNQLLEIREEDYWLDLRALFPRGAAEMSKMILVDPKSPVGGSKGGGRFMKRWNKFLVAEDMGVYPFSSLTVLDIMKKYNTEYDTLHLDDIEEETITLGGREGLIVLKVATMLKAAFENALIMIDIELEVQGVEIIDITKEEIATNGTPTSAPVVTFPPSLALMEVVLVPLDGDTSLPLAPLPEVIPPTNLDPMLSDESRTPLRIS</sequence>
<dbReference type="Proteomes" id="UP000734854">
    <property type="component" value="Unassembled WGS sequence"/>
</dbReference>
<dbReference type="PANTHER" id="PTHR33103:SF27">
    <property type="entry name" value="OS04G0594700 PROTEIN"/>
    <property type="match status" value="1"/>
</dbReference>
<dbReference type="PANTHER" id="PTHR33103">
    <property type="entry name" value="OS01G0153900 PROTEIN"/>
    <property type="match status" value="1"/>
</dbReference>
<evidence type="ECO:0000313" key="1">
    <source>
        <dbReference type="EMBL" id="KAG6523028.1"/>
    </source>
</evidence>
<dbReference type="InterPro" id="IPR007750">
    <property type="entry name" value="DUF674"/>
</dbReference>
<name>A0A8J5HIY3_ZINOF</name>
<proteinExistence type="predicted"/>
<accession>A0A8J5HIY3</accession>
<reference evidence="1 2" key="1">
    <citation type="submission" date="2020-08" db="EMBL/GenBank/DDBJ databases">
        <title>Plant Genome Project.</title>
        <authorList>
            <person name="Zhang R.-G."/>
        </authorList>
    </citation>
    <scope>NUCLEOTIDE SEQUENCE [LARGE SCALE GENOMIC DNA]</scope>
    <source>
        <tissue evidence="1">Rhizome</tissue>
    </source>
</reference>
<evidence type="ECO:0000313" key="2">
    <source>
        <dbReference type="Proteomes" id="UP000734854"/>
    </source>
</evidence>
<dbReference type="Pfam" id="PF05056">
    <property type="entry name" value="DUF674"/>
    <property type="match status" value="1"/>
</dbReference>
<keyword evidence="2" id="KW-1185">Reference proteome</keyword>
<dbReference type="EMBL" id="JACMSC010000005">
    <property type="protein sequence ID" value="KAG6523028.1"/>
    <property type="molecule type" value="Genomic_DNA"/>
</dbReference>
<protein>
    <submittedName>
        <fullName evidence="1">Uncharacterized protein</fullName>
    </submittedName>
</protein>
<organism evidence="1 2">
    <name type="scientific">Zingiber officinale</name>
    <name type="common">Ginger</name>
    <name type="synonym">Amomum zingiber</name>
    <dbReference type="NCBI Taxonomy" id="94328"/>
    <lineage>
        <taxon>Eukaryota</taxon>
        <taxon>Viridiplantae</taxon>
        <taxon>Streptophyta</taxon>
        <taxon>Embryophyta</taxon>
        <taxon>Tracheophyta</taxon>
        <taxon>Spermatophyta</taxon>
        <taxon>Magnoliopsida</taxon>
        <taxon>Liliopsida</taxon>
        <taxon>Zingiberales</taxon>
        <taxon>Zingiberaceae</taxon>
        <taxon>Zingiber</taxon>
    </lineage>
</organism>
<gene>
    <name evidence="1" type="ORF">ZIOFF_020185</name>
</gene>
<comment type="caution">
    <text evidence="1">The sequence shown here is derived from an EMBL/GenBank/DDBJ whole genome shotgun (WGS) entry which is preliminary data.</text>
</comment>